<comment type="caution">
    <text evidence="2">The sequence shown here is derived from an EMBL/GenBank/DDBJ whole genome shotgun (WGS) entry which is preliminary data.</text>
</comment>
<evidence type="ECO:0000256" key="1">
    <source>
        <dbReference type="SAM" id="Phobius"/>
    </source>
</evidence>
<dbReference type="AlphaFoldDB" id="A0A0F9EPB3"/>
<name>A0A0F9EPB3_9ZZZZ</name>
<dbReference type="EMBL" id="LAZR01024223">
    <property type="protein sequence ID" value="KKL75884.1"/>
    <property type="molecule type" value="Genomic_DNA"/>
</dbReference>
<protein>
    <submittedName>
        <fullName evidence="2">Uncharacterized protein</fullName>
    </submittedName>
</protein>
<feature type="transmembrane region" description="Helical" evidence="1">
    <location>
        <begin position="64"/>
        <end position="86"/>
    </location>
</feature>
<keyword evidence="1" id="KW-0472">Membrane</keyword>
<gene>
    <name evidence="2" type="ORF">LCGC14_2050450</name>
</gene>
<keyword evidence="1" id="KW-1133">Transmembrane helix</keyword>
<keyword evidence="1" id="KW-0812">Transmembrane</keyword>
<proteinExistence type="predicted"/>
<organism evidence="2">
    <name type="scientific">marine sediment metagenome</name>
    <dbReference type="NCBI Taxonomy" id="412755"/>
    <lineage>
        <taxon>unclassified sequences</taxon>
        <taxon>metagenomes</taxon>
        <taxon>ecological metagenomes</taxon>
    </lineage>
</organism>
<feature type="transmembrane region" description="Helical" evidence="1">
    <location>
        <begin position="12"/>
        <end position="34"/>
    </location>
</feature>
<accession>A0A0F9EPB3</accession>
<evidence type="ECO:0000313" key="2">
    <source>
        <dbReference type="EMBL" id="KKL75884.1"/>
    </source>
</evidence>
<reference evidence="2" key="1">
    <citation type="journal article" date="2015" name="Nature">
        <title>Complex archaea that bridge the gap between prokaryotes and eukaryotes.</title>
        <authorList>
            <person name="Spang A."/>
            <person name="Saw J.H."/>
            <person name="Jorgensen S.L."/>
            <person name="Zaremba-Niedzwiedzka K."/>
            <person name="Martijn J."/>
            <person name="Lind A.E."/>
            <person name="van Eijk R."/>
            <person name="Schleper C."/>
            <person name="Guy L."/>
            <person name="Ettema T.J."/>
        </authorList>
    </citation>
    <scope>NUCLEOTIDE SEQUENCE</scope>
</reference>
<sequence>MGHYSKCGEEIMVFSIMLLVLCAFFITGGILTFIDTEQKDKKWHKEHYGELPPWSHIENGALDWTIGTVLIAFGITIAILTIHYLVNN</sequence>